<proteinExistence type="predicted"/>
<dbReference type="InterPro" id="IPR001841">
    <property type="entry name" value="Znf_RING"/>
</dbReference>
<gene>
    <name evidence="6" type="ORF">BRADI_3g29476v3</name>
</gene>
<accession>A0A0Q3FBY4</accession>
<evidence type="ECO:0000313" key="6">
    <source>
        <dbReference type="EMBL" id="KQJ97215.1"/>
    </source>
</evidence>
<keyword evidence="2 4" id="KW-0863">Zinc-finger</keyword>
<evidence type="ECO:0000256" key="4">
    <source>
        <dbReference type="PROSITE-ProRule" id="PRU00175"/>
    </source>
</evidence>
<dbReference type="STRING" id="15368.A0A0Q3FBY4"/>
<sequence length="324" mass="35725">MSAGSQEHESACVTHAVSWMTLCETREAPLAPWEPDVLAVRIRCSANIRCVSRFPGGSFLRAAVTHKEVLVDLFDPEDLRSESACRTAVRRVLRTLLERAEYYGYRAADGGDALVPPGLVDTILAVAAAVADTRDGADLRNISYRCDVSMEVDMKNVYSEAKAIVLLCSGAAGPRRRDVGGELCPICMEKLAPDDAMSLPGCSHVFHRGCILEWLHRAPTCLSCRHDMTQHLPHQCQPQIDWVHVRKEHVSPERHRLNWGPAGCAGASLAFLHWRLSPSLINISSIGDGGLIAYPRGWPQVWDEPAEVLNAQPRRRVGVARARI</sequence>
<evidence type="ECO:0000313" key="7">
    <source>
        <dbReference type="EnsemblPlants" id="KQJ97215"/>
    </source>
</evidence>
<keyword evidence="3" id="KW-0862">Zinc</keyword>
<dbReference type="GO" id="GO:0005737">
    <property type="term" value="C:cytoplasm"/>
    <property type="evidence" value="ECO:0000318"/>
    <property type="project" value="GO_Central"/>
</dbReference>
<dbReference type="InterPro" id="IPR013083">
    <property type="entry name" value="Znf_RING/FYVE/PHD"/>
</dbReference>
<evidence type="ECO:0000313" key="8">
    <source>
        <dbReference type="Proteomes" id="UP000008810"/>
    </source>
</evidence>
<dbReference type="GO" id="GO:0061630">
    <property type="term" value="F:ubiquitin protein ligase activity"/>
    <property type="evidence" value="ECO:0000318"/>
    <property type="project" value="GO_Central"/>
</dbReference>
<dbReference type="SUPFAM" id="SSF57850">
    <property type="entry name" value="RING/U-box"/>
    <property type="match status" value="1"/>
</dbReference>
<name>A0A0Q3FBY4_BRADI</name>
<evidence type="ECO:0000256" key="1">
    <source>
        <dbReference type="ARBA" id="ARBA00022723"/>
    </source>
</evidence>
<dbReference type="InterPro" id="IPR050731">
    <property type="entry name" value="HRD1_E3_ubiq-ligases"/>
</dbReference>
<evidence type="ECO:0000256" key="3">
    <source>
        <dbReference type="ARBA" id="ARBA00022833"/>
    </source>
</evidence>
<dbReference type="Gene3D" id="3.30.40.10">
    <property type="entry name" value="Zinc/RING finger domain, C3HC4 (zinc finger)"/>
    <property type="match status" value="1"/>
</dbReference>
<dbReference type="Pfam" id="PF13639">
    <property type="entry name" value="zf-RING_2"/>
    <property type="match status" value="1"/>
</dbReference>
<keyword evidence="1" id="KW-0479">Metal-binding</keyword>
<dbReference type="GO" id="GO:0016567">
    <property type="term" value="P:protein ubiquitination"/>
    <property type="evidence" value="ECO:0000318"/>
    <property type="project" value="GO_Central"/>
</dbReference>
<dbReference type="PROSITE" id="PS50089">
    <property type="entry name" value="ZF_RING_2"/>
    <property type="match status" value="1"/>
</dbReference>
<dbReference type="Proteomes" id="UP000008810">
    <property type="component" value="Chromosome 3"/>
</dbReference>
<dbReference type="AlphaFoldDB" id="A0A0Q3FBY4"/>
<dbReference type="PANTHER" id="PTHR22763:SF192">
    <property type="entry name" value="RING-TYPE DOMAIN-CONTAINING PROTEIN"/>
    <property type="match status" value="1"/>
</dbReference>
<organism evidence="6">
    <name type="scientific">Brachypodium distachyon</name>
    <name type="common">Purple false brome</name>
    <name type="synonym">Trachynia distachya</name>
    <dbReference type="NCBI Taxonomy" id="15368"/>
    <lineage>
        <taxon>Eukaryota</taxon>
        <taxon>Viridiplantae</taxon>
        <taxon>Streptophyta</taxon>
        <taxon>Embryophyta</taxon>
        <taxon>Tracheophyta</taxon>
        <taxon>Spermatophyta</taxon>
        <taxon>Magnoliopsida</taxon>
        <taxon>Liliopsida</taxon>
        <taxon>Poales</taxon>
        <taxon>Poaceae</taxon>
        <taxon>BOP clade</taxon>
        <taxon>Pooideae</taxon>
        <taxon>Stipodae</taxon>
        <taxon>Brachypodieae</taxon>
        <taxon>Brachypodium</taxon>
    </lineage>
</organism>
<feature type="domain" description="RING-type" evidence="5">
    <location>
        <begin position="184"/>
        <end position="225"/>
    </location>
</feature>
<reference evidence="7" key="3">
    <citation type="submission" date="2018-08" db="UniProtKB">
        <authorList>
            <consortium name="EnsemblPlants"/>
        </authorList>
    </citation>
    <scope>IDENTIFICATION</scope>
    <source>
        <strain evidence="7">cv. Bd21</strain>
    </source>
</reference>
<reference evidence="6 7" key="1">
    <citation type="journal article" date="2010" name="Nature">
        <title>Genome sequencing and analysis of the model grass Brachypodium distachyon.</title>
        <authorList>
            <consortium name="International Brachypodium Initiative"/>
        </authorList>
    </citation>
    <scope>NUCLEOTIDE SEQUENCE [LARGE SCALE GENOMIC DNA]</scope>
    <source>
        <strain evidence="6 7">Bd21</strain>
    </source>
</reference>
<dbReference type="SMART" id="SM00184">
    <property type="entry name" value="RING"/>
    <property type="match status" value="1"/>
</dbReference>
<dbReference type="InParanoid" id="A0A0Q3FBY4"/>
<evidence type="ECO:0000256" key="2">
    <source>
        <dbReference type="ARBA" id="ARBA00022771"/>
    </source>
</evidence>
<dbReference type="OrthoDB" id="636518at2759"/>
<dbReference type="Gramene" id="KQJ97215">
    <property type="protein sequence ID" value="KQJ97215"/>
    <property type="gene ID" value="BRADI_3g29476v3"/>
</dbReference>
<reference evidence="6" key="2">
    <citation type="submission" date="2017-06" db="EMBL/GenBank/DDBJ databases">
        <title>WGS assembly of Brachypodium distachyon.</title>
        <authorList>
            <consortium name="The International Brachypodium Initiative"/>
            <person name="Lucas S."/>
            <person name="Harmon-Smith M."/>
            <person name="Lail K."/>
            <person name="Tice H."/>
            <person name="Grimwood J."/>
            <person name="Bruce D."/>
            <person name="Barry K."/>
            <person name="Shu S."/>
            <person name="Lindquist E."/>
            <person name="Wang M."/>
            <person name="Pitluck S."/>
            <person name="Vogel J.P."/>
            <person name="Garvin D.F."/>
            <person name="Mockler T.C."/>
            <person name="Schmutz J."/>
            <person name="Rokhsar D."/>
            <person name="Bevan M.W."/>
        </authorList>
    </citation>
    <scope>NUCLEOTIDE SEQUENCE</scope>
    <source>
        <strain evidence="6">Bd21</strain>
    </source>
</reference>
<keyword evidence="8" id="KW-1185">Reference proteome</keyword>
<dbReference type="EnsemblPlants" id="KQJ97215">
    <property type="protein sequence ID" value="KQJ97215"/>
    <property type="gene ID" value="BRADI_3g29476v3"/>
</dbReference>
<evidence type="ECO:0000259" key="5">
    <source>
        <dbReference type="PROSITE" id="PS50089"/>
    </source>
</evidence>
<dbReference type="EMBL" id="CM000882">
    <property type="protein sequence ID" value="KQJ97215.1"/>
    <property type="molecule type" value="Genomic_DNA"/>
</dbReference>
<dbReference type="GO" id="GO:0008270">
    <property type="term" value="F:zinc ion binding"/>
    <property type="evidence" value="ECO:0007669"/>
    <property type="project" value="UniProtKB-KW"/>
</dbReference>
<protein>
    <recommendedName>
        <fullName evidence="5">RING-type domain-containing protein</fullName>
    </recommendedName>
</protein>
<dbReference type="PANTHER" id="PTHR22763">
    <property type="entry name" value="RING ZINC FINGER PROTEIN"/>
    <property type="match status" value="1"/>
</dbReference>